<evidence type="ECO:0000313" key="3">
    <source>
        <dbReference type="Proteomes" id="UP000597444"/>
    </source>
</evidence>
<keyword evidence="3" id="KW-1185">Reference proteome</keyword>
<feature type="region of interest" description="Disordered" evidence="1">
    <location>
        <begin position="1"/>
        <end position="66"/>
    </location>
</feature>
<evidence type="ECO:0000256" key="1">
    <source>
        <dbReference type="SAM" id="MobiDB-lite"/>
    </source>
</evidence>
<evidence type="ECO:0000313" key="2">
    <source>
        <dbReference type="EMBL" id="GHO93542.1"/>
    </source>
</evidence>
<sequence>MREDSSGTASKQKKLEELLMELGSSVEHREAEPTIYHAESPIMEHPAPAPADNTPSQFDLSSDGTRLSRKRAQIRDRIESTLFSPLPIDEPLSLPTMLNDLEEIEQDHQQIGTISDVTSLASPVPVQETPRLSVPPQSDGHHSFWSSGKGRYLIGLLVCLISLGGAELFWVFQQTHTPPSAPTWQVTVTPFSTSTVQPTPTATLQTITPTPTPTQQVVATAQPAKEQPKEAVPVVSSSSPPISFESGKEDGWKIVEGDDAVNTVKNVKTKESKDGNYALMVSFDSESDDDNTPDSYPCVATSNFPVPLTARQTITAYVMKHKGSKVQASLYAIDSTGKWYKANDTKGGTTLVQNDDTWYSITFTLPADFKGSASQVGLILFGYNAVVYIDDVSWHS</sequence>
<dbReference type="Proteomes" id="UP000597444">
    <property type="component" value="Unassembled WGS sequence"/>
</dbReference>
<feature type="compositionally biased region" description="Polar residues" evidence="1">
    <location>
        <begin position="53"/>
        <end position="65"/>
    </location>
</feature>
<feature type="compositionally biased region" description="Low complexity" evidence="1">
    <location>
        <begin position="232"/>
        <end position="241"/>
    </location>
</feature>
<comment type="caution">
    <text evidence="2">The sequence shown here is derived from an EMBL/GenBank/DDBJ whole genome shotgun (WGS) entry which is preliminary data.</text>
</comment>
<organism evidence="2 3">
    <name type="scientific">Reticulibacter mediterranei</name>
    <dbReference type="NCBI Taxonomy" id="2778369"/>
    <lineage>
        <taxon>Bacteria</taxon>
        <taxon>Bacillati</taxon>
        <taxon>Chloroflexota</taxon>
        <taxon>Ktedonobacteria</taxon>
        <taxon>Ktedonobacterales</taxon>
        <taxon>Reticulibacteraceae</taxon>
        <taxon>Reticulibacter</taxon>
    </lineage>
</organism>
<proteinExistence type="predicted"/>
<dbReference type="RefSeq" id="WP_220204321.1">
    <property type="nucleotide sequence ID" value="NZ_BNJK01000001.1"/>
</dbReference>
<dbReference type="EMBL" id="BNJK01000001">
    <property type="protein sequence ID" value="GHO93542.1"/>
    <property type="molecule type" value="Genomic_DNA"/>
</dbReference>
<dbReference type="Gene3D" id="2.60.120.260">
    <property type="entry name" value="Galactose-binding domain-like"/>
    <property type="match status" value="1"/>
</dbReference>
<reference evidence="2" key="1">
    <citation type="submission" date="2020-10" db="EMBL/GenBank/DDBJ databases">
        <title>Taxonomic study of unclassified bacteria belonging to the class Ktedonobacteria.</title>
        <authorList>
            <person name="Yabe S."/>
            <person name="Wang C.M."/>
            <person name="Zheng Y."/>
            <person name="Sakai Y."/>
            <person name="Cavaletti L."/>
            <person name="Monciardini P."/>
            <person name="Donadio S."/>
        </authorList>
    </citation>
    <scope>NUCLEOTIDE SEQUENCE</scope>
    <source>
        <strain evidence="2">ID150040</strain>
    </source>
</reference>
<dbReference type="AlphaFoldDB" id="A0A8J3N3V8"/>
<gene>
    <name evidence="2" type="ORF">KSF_035900</name>
</gene>
<feature type="region of interest" description="Disordered" evidence="1">
    <location>
        <begin position="224"/>
        <end position="248"/>
    </location>
</feature>
<protein>
    <submittedName>
        <fullName evidence="2">Uncharacterized protein</fullName>
    </submittedName>
</protein>
<accession>A0A8J3N3V8</accession>
<name>A0A8J3N3V8_9CHLR</name>